<dbReference type="Proteomes" id="UP000753802">
    <property type="component" value="Unassembled WGS sequence"/>
</dbReference>
<name>A0ABW9ZQF3_9BACT</name>
<keyword evidence="3" id="KW-1185">Reference proteome</keyword>
<comment type="caution">
    <text evidence="2">The sequence shown here is derived from an EMBL/GenBank/DDBJ whole genome shotgun (WGS) entry which is preliminary data.</text>
</comment>
<dbReference type="EMBL" id="JAACJS010000006">
    <property type="protein sequence ID" value="NCI49323.1"/>
    <property type="molecule type" value="Genomic_DNA"/>
</dbReference>
<dbReference type="RefSeq" id="WP_161817652.1">
    <property type="nucleotide sequence ID" value="NZ_JAACJS010000006.1"/>
</dbReference>
<gene>
    <name evidence="2" type="ORF">GWC95_05270</name>
</gene>
<evidence type="ECO:0000313" key="2">
    <source>
        <dbReference type="EMBL" id="NCI49323.1"/>
    </source>
</evidence>
<sequence length="126" mass="14243">MKTTKKHSNSKGGRPPKEIKRNKTITVHCSAFEQRLLREKGKEAGITASEYLREIGLTGKIDRPKREFPKDALLLKGTLNHIAANLNQIAKKRNSGENLGAFMREQLDELSGQLHTITITIRNYFS</sequence>
<proteinExistence type="predicted"/>
<feature type="region of interest" description="Disordered" evidence="1">
    <location>
        <begin position="1"/>
        <end position="21"/>
    </location>
</feature>
<reference evidence="2 3" key="1">
    <citation type="submission" date="2020-01" db="EMBL/GenBank/DDBJ databases">
        <title>Genome analysis.</title>
        <authorList>
            <person name="Wu S."/>
            <person name="Wang G."/>
        </authorList>
    </citation>
    <scope>NUCLEOTIDE SEQUENCE [LARGE SCALE GENOMIC DNA]</scope>
    <source>
        <strain evidence="2 3">SYL130</strain>
    </source>
</reference>
<evidence type="ECO:0000256" key="1">
    <source>
        <dbReference type="SAM" id="MobiDB-lite"/>
    </source>
</evidence>
<organism evidence="2 3">
    <name type="scientific">Sediminibacterium roseum</name>
    <dbReference type="NCBI Taxonomy" id="1978412"/>
    <lineage>
        <taxon>Bacteria</taxon>
        <taxon>Pseudomonadati</taxon>
        <taxon>Bacteroidota</taxon>
        <taxon>Chitinophagia</taxon>
        <taxon>Chitinophagales</taxon>
        <taxon>Chitinophagaceae</taxon>
        <taxon>Sediminibacterium</taxon>
    </lineage>
</organism>
<protein>
    <submittedName>
        <fullName evidence="2">MobC family plasmid mobilization relaxosome protein</fullName>
    </submittedName>
</protein>
<dbReference type="InterPro" id="IPR053842">
    <property type="entry name" value="NikA-like"/>
</dbReference>
<accession>A0ABW9ZQF3</accession>
<dbReference type="Pfam" id="PF21983">
    <property type="entry name" value="NikA-like"/>
    <property type="match status" value="1"/>
</dbReference>
<evidence type="ECO:0000313" key="3">
    <source>
        <dbReference type="Proteomes" id="UP000753802"/>
    </source>
</evidence>